<keyword evidence="4" id="KW-1185">Reference proteome</keyword>
<dbReference type="InterPro" id="IPR008988">
    <property type="entry name" value="Transcriptional_repressor_C"/>
</dbReference>
<protein>
    <submittedName>
        <fullName evidence="3">FeoA family protein</fullName>
    </submittedName>
</protein>
<sequence>MSRRRLASACGSDTAAAVTLADLRPGDRARVIGYRDELAGSTARRFFDLGIVPGREVTMVRRAPLRDPVIYRVGDYEIALRTAQSRCIRVEPVS</sequence>
<proteinExistence type="predicted"/>
<organism evidence="3 4">
    <name type="scientific">Mycobacterium pinniadriaticum</name>
    <dbReference type="NCBI Taxonomy" id="2994102"/>
    <lineage>
        <taxon>Bacteria</taxon>
        <taxon>Bacillati</taxon>
        <taxon>Actinomycetota</taxon>
        <taxon>Actinomycetes</taxon>
        <taxon>Mycobacteriales</taxon>
        <taxon>Mycobacteriaceae</taxon>
        <taxon>Mycobacterium</taxon>
    </lineage>
</organism>
<dbReference type="SUPFAM" id="SSF50037">
    <property type="entry name" value="C-terminal domain of transcriptional repressors"/>
    <property type="match status" value="1"/>
</dbReference>
<dbReference type="EMBL" id="JAPJDO010000026">
    <property type="protein sequence ID" value="MCX2939638.1"/>
    <property type="molecule type" value="Genomic_DNA"/>
</dbReference>
<reference evidence="3 4" key="1">
    <citation type="submission" date="2022-11" db="EMBL/GenBank/DDBJ databases">
        <title>Mycobacterium sp. nov.</title>
        <authorList>
            <person name="Papic B."/>
            <person name="Spicic S."/>
            <person name="Duvnjak S."/>
        </authorList>
    </citation>
    <scope>NUCLEOTIDE SEQUENCE [LARGE SCALE GENOMIC DNA]</scope>
    <source>
        <strain evidence="3 4">CVI_P4</strain>
    </source>
</reference>
<dbReference type="SMART" id="SM00899">
    <property type="entry name" value="FeoA"/>
    <property type="match status" value="1"/>
</dbReference>
<comment type="caution">
    <text evidence="3">The sequence shown here is derived from an EMBL/GenBank/DDBJ whole genome shotgun (WGS) entry which is preliminary data.</text>
</comment>
<accession>A0ABT3SJL1</accession>
<evidence type="ECO:0000313" key="4">
    <source>
        <dbReference type="Proteomes" id="UP001300745"/>
    </source>
</evidence>
<dbReference type="Gene3D" id="2.30.30.90">
    <property type="match status" value="1"/>
</dbReference>
<evidence type="ECO:0000313" key="3">
    <source>
        <dbReference type="EMBL" id="MCX2939638.1"/>
    </source>
</evidence>
<dbReference type="InterPro" id="IPR038157">
    <property type="entry name" value="FeoA_core_dom"/>
</dbReference>
<dbReference type="PANTHER" id="PTHR42954">
    <property type="entry name" value="FE(2+) TRANSPORT PROTEIN A"/>
    <property type="match status" value="1"/>
</dbReference>
<dbReference type="InterPro" id="IPR007167">
    <property type="entry name" value="Fe-transptr_FeoA-like"/>
</dbReference>
<evidence type="ECO:0000259" key="2">
    <source>
        <dbReference type="SMART" id="SM00899"/>
    </source>
</evidence>
<dbReference type="Pfam" id="PF04023">
    <property type="entry name" value="FeoA"/>
    <property type="match status" value="1"/>
</dbReference>
<feature type="domain" description="Ferrous iron transporter FeoA-like" evidence="2">
    <location>
        <begin position="18"/>
        <end position="92"/>
    </location>
</feature>
<dbReference type="RefSeq" id="WP_265999450.1">
    <property type="nucleotide sequence ID" value="NZ_JAPJDN010000026.1"/>
</dbReference>
<dbReference type="InterPro" id="IPR052713">
    <property type="entry name" value="FeoA"/>
</dbReference>
<dbReference type="PANTHER" id="PTHR42954:SF2">
    <property type="entry name" value="FE(2+) TRANSPORT PROTEIN A"/>
    <property type="match status" value="1"/>
</dbReference>
<keyword evidence="1" id="KW-0408">Iron</keyword>
<name>A0ABT3SJL1_9MYCO</name>
<evidence type="ECO:0000256" key="1">
    <source>
        <dbReference type="ARBA" id="ARBA00023004"/>
    </source>
</evidence>
<dbReference type="Proteomes" id="UP001300745">
    <property type="component" value="Unassembled WGS sequence"/>
</dbReference>
<gene>
    <name evidence="3" type="ORF">ORI27_23355</name>
</gene>